<proteinExistence type="predicted"/>
<reference evidence="2 3" key="1">
    <citation type="submission" date="2011-11" db="EMBL/GenBank/DDBJ databases">
        <title>Improved High-Quality Draft sequence of Beggiatoa alba B18lD.</title>
        <authorList>
            <consortium name="US DOE Joint Genome Institute"/>
            <person name="Lucas S."/>
            <person name="Han J."/>
            <person name="Lapidus A."/>
            <person name="Cheng J.-F."/>
            <person name="Goodwin L."/>
            <person name="Pitluck S."/>
            <person name="Peters L."/>
            <person name="Mikhailova N."/>
            <person name="Held B."/>
            <person name="Detter J.C."/>
            <person name="Han C."/>
            <person name="Tapia R."/>
            <person name="Land M."/>
            <person name="Hauser L."/>
            <person name="Kyrpides N."/>
            <person name="Ivanova N."/>
            <person name="Pagani I."/>
            <person name="Samuel K."/>
            <person name="Teske A."/>
            <person name="Mueller J."/>
            <person name="Woyke T."/>
        </authorList>
    </citation>
    <scope>NUCLEOTIDE SEQUENCE [LARGE SCALE GENOMIC DNA]</scope>
    <source>
        <strain evidence="2 3">B18LD</strain>
    </source>
</reference>
<dbReference type="RefSeq" id="WP_002690705.1">
    <property type="nucleotide sequence ID" value="NZ_JH600070.1"/>
</dbReference>
<name>I3CIP1_9GAMM</name>
<evidence type="ECO:0000313" key="3">
    <source>
        <dbReference type="Proteomes" id="UP000005744"/>
    </source>
</evidence>
<sequence>MTLSNKSRIVALIMHYFPATFLLLLLFTTPSNAEIILDGSLGRTDTLTGTEMEVSADMGKQVGSNLFHSFSVFNLNKEESVRFTGSNNTNNVIARITGGERSSIDGTIYNSIPDANLYLINSSGFIFGPNAVLNTTGDVVITTASELYLGDKGVFYSTLDQPSILASAAPSEFGFFSPQPAAIDLQNSLLDTDIEHTLSLSANAINLNGAQISAPSGTVKLQAIAFNNQLIPTADELIQAGTIRLTNNSVIDVGIEGGGSIYIRAEQFELTNSDIIANVMEHDGGIVSIETNTLTMNNANIDSRTLGSANGGDVSIQVRQQATLSNSNIFTTARSTEAQAGNAGDISLWADCLDMTNSTISTTTYGAGQGGDITLNIAKNFNLTTVGGLLLPTSSVQARSEQTEGVAGNAGRIIVNARNLTLNGNNTRIDNSTLGSGQGGNITLNITDRLQLDSNTSISADSRGTGNAGAITINTAELSLQNAFISSKATQANGGNIILNVRKSLDINTGEVSTTVSGGTGNGGNIAISNPHLFRLTDSKIIANAKEGNGGSILIITDLPLSALGSEITASSETGADGRIQIDIPTVNMTALPVNFLDAVNLIQQRCAARSDDQVSSFVLIGRGGLPNAPEDLQSYFPLFLQSPY</sequence>
<feature type="domain" description="Filamentous haemagglutinin FhaB/tRNA nuclease CdiA-like TPS" evidence="1">
    <location>
        <begin position="43"/>
        <end position="150"/>
    </location>
</feature>
<dbReference type="SMART" id="SM00912">
    <property type="entry name" value="Haemagg_act"/>
    <property type="match status" value="1"/>
</dbReference>
<dbReference type="SUPFAM" id="SSF51126">
    <property type="entry name" value="Pectin lyase-like"/>
    <property type="match status" value="2"/>
</dbReference>
<evidence type="ECO:0000313" key="2">
    <source>
        <dbReference type="EMBL" id="EIJ43484.1"/>
    </source>
</evidence>
<dbReference type="AlphaFoldDB" id="I3CIP1"/>
<dbReference type="InterPro" id="IPR011050">
    <property type="entry name" value="Pectin_lyase_fold/virulence"/>
</dbReference>
<dbReference type="EMBL" id="JH600070">
    <property type="protein sequence ID" value="EIJ43484.1"/>
    <property type="molecule type" value="Genomic_DNA"/>
</dbReference>
<protein>
    <submittedName>
        <fullName evidence="2">Filamentous hemagglutinin family N-terminal domain</fullName>
    </submittedName>
</protein>
<evidence type="ECO:0000259" key="1">
    <source>
        <dbReference type="SMART" id="SM00912"/>
    </source>
</evidence>
<keyword evidence="3" id="KW-1185">Reference proteome</keyword>
<dbReference type="STRING" id="395493.BegalDRAFT_2642"/>
<dbReference type="InterPro" id="IPR008638">
    <property type="entry name" value="FhaB/CdiA-like_TPS"/>
</dbReference>
<dbReference type="Proteomes" id="UP000005744">
    <property type="component" value="Unassembled WGS sequence"/>
</dbReference>
<dbReference type="eggNOG" id="COG3210">
    <property type="taxonomic scope" value="Bacteria"/>
</dbReference>
<dbReference type="Pfam" id="PF05860">
    <property type="entry name" value="TPS"/>
    <property type="match status" value="1"/>
</dbReference>
<gene>
    <name evidence="2" type="ORF">BegalDRAFT_2642</name>
</gene>
<dbReference type="InterPro" id="IPR012334">
    <property type="entry name" value="Pectin_lyas_fold"/>
</dbReference>
<accession>I3CIP1</accession>
<dbReference type="Gene3D" id="2.160.20.10">
    <property type="entry name" value="Single-stranded right-handed beta-helix, Pectin lyase-like"/>
    <property type="match status" value="2"/>
</dbReference>
<dbReference type="HOGENOM" id="CLU_001325_0_0_6"/>
<organism evidence="2 3">
    <name type="scientific">Beggiatoa alba B18LD</name>
    <dbReference type="NCBI Taxonomy" id="395493"/>
    <lineage>
        <taxon>Bacteria</taxon>
        <taxon>Pseudomonadati</taxon>
        <taxon>Pseudomonadota</taxon>
        <taxon>Gammaproteobacteria</taxon>
        <taxon>Thiotrichales</taxon>
        <taxon>Thiotrichaceae</taxon>
        <taxon>Beggiatoa</taxon>
    </lineage>
</organism>
<dbReference type="NCBIfam" id="TIGR01901">
    <property type="entry name" value="adhes_NPXG"/>
    <property type="match status" value="1"/>
</dbReference>